<evidence type="ECO:0000256" key="13">
    <source>
        <dbReference type="PROSITE-ProRule" id="PRU00175"/>
    </source>
</evidence>
<evidence type="ECO:0000256" key="8">
    <source>
        <dbReference type="ARBA" id="ARBA00022723"/>
    </source>
</evidence>
<name>A0A8S2B6C5_ARAAE</name>
<dbReference type="InterPro" id="IPR001841">
    <property type="entry name" value="Znf_RING"/>
</dbReference>
<feature type="domain" description="RING-type" evidence="15">
    <location>
        <begin position="341"/>
        <end position="552"/>
    </location>
</feature>
<dbReference type="Pfam" id="PF00097">
    <property type="entry name" value="zf-C3HC4"/>
    <property type="match status" value="1"/>
</dbReference>
<dbReference type="Gene3D" id="3.30.40.10">
    <property type="entry name" value="Zinc/RING finger domain, C3HC4 (zinc finger)"/>
    <property type="match status" value="2"/>
</dbReference>
<dbReference type="InterPro" id="IPR002867">
    <property type="entry name" value="IBR_dom"/>
</dbReference>
<dbReference type="FunFam" id="3.30.40.10:FF:000230">
    <property type="entry name" value="RBR-type E3 ubiquitin transferase"/>
    <property type="match status" value="1"/>
</dbReference>
<dbReference type="GO" id="GO:0003676">
    <property type="term" value="F:nucleic acid binding"/>
    <property type="evidence" value="ECO:0007669"/>
    <property type="project" value="InterPro"/>
</dbReference>
<dbReference type="CDD" id="cd22582">
    <property type="entry name" value="BRcat_RBR_unk"/>
    <property type="match status" value="2"/>
</dbReference>
<gene>
    <name evidence="16" type="ORF">AARE701A_LOCUS21988</name>
</gene>
<dbReference type="FunFam" id="3.30.420.10:FF:000076">
    <property type="entry name" value="RBR-type E3 ubiquitin transferase"/>
    <property type="match status" value="1"/>
</dbReference>
<evidence type="ECO:0000313" key="17">
    <source>
        <dbReference type="Proteomes" id="UP000682877"/>
    </source>
</evidence>
<evidence type="ECO:0000256" key="1">
    <source>
        <dbReference type="ARBA" id="ARBA00001798"/>
    </source>
</evidence>
<evidence type="ECO:0000259" key="15">
    <source>
        <dbReference type="PROSITE" id="PS51873"/>
    </source>
</evidence>
<dbReference type="PANTHER" id="PTHR11685">
    <property type="entry name" value="RBR FAMILY RING FINGER AND IBR DOMAIN-CONTAINING"/>
    <property type="match status" value="1"/>
</dbReference>
<protein>
    <recommendedName>
        <fullName evidence="6">RBR-type E3 ubiquitin transferase</fullName>
        <ecNumber evidence="6">2.3.2.31</ecNumber>
    </recommendedName>
</protein>
<evidence type="ECO:0000256" key="11">
    <source>
        <dbReference type="ARBA" id="ARBA00022786"/>
    </source>
</evidence>
<keyword evidence="9" id="KW-0677">Repeat</keyword>
<evidence type="ECO:0000256" key="9">
    <source>
        <dbReference type="ARBA" id="ARBA00022737"/>
    </source>
</evidence>
<dbReference type="Proteomes" id="UP000682877">
    <property type="component" value="Chromosome 8"/>
</dbReference>
<accession>A0A8S2B6C5</accession>
<proteinExistence type="inferred from homology"/>
<reference evidence="16" key="1">
    <citation type="submission" date="2021-01" db="EMBL/GenBank/DDBJ databases">
        <authorList>
            <person name="Bezrukov I."/>
        </authorList>
    </citation>
    <scope>NUCLEOTIDE SEQUENCE</scope>
</reference>
<feature type="domain" description="RING-type" evidence="14">
    <location>
        <begin position="345"/>
        <end position="388"/>
    </location>
</feature>
<dbReference type="SUPFAM" id="SSF57850">
    <property type="entry name" value="RING/U-box"/>
    <property type="match status" value="6"/>
</dbReference>
<dbReference type="Pfam" id="PF01485">
    <property type="entry name" value="IBR"/>
    <property type="match status" value="2"/>
</dbReference>
<keyword evidence="11" id="KW-0833">Ubl conjugation pathway</keyword>
<comment type="cofactor">
    <cofactor evidence="2">
        <name>Zn(2+)</name>
        <dbReference type="ChEBI" id="CHEBI:29105"/>
    </cofactor>
</comment>
<dbReference type="GO" id="GO:0016567">
    <property type="term" value="P:protein ubiquitination"/>
    <property type="evidence" value="ECO:0007669"/>
    <property type="project" value="InterPro"/>
</dbReference>
<evidence type="ECO:0000259" key="14">
    <source>
        <dbReference type="PROSITE" id="PS50089"/>
    </source>
</evidence>
<dbReference type="InterPro" id="IPR013083">
    <property type="entry name" value="Znf_RING/FYVE/PHD"/>
</dbReference>
<evidence type="ECO:0000256" key="7">
    <source>
        <dbReference type="ARBA" id="ARBA00022679"/>
    </source>
</evidence>
<keyword evidence="12" id="KW-0862">Zinc</keyword>
<dbReference type="EC" id="2.3.2.31" evidence="6"/>
<evidence type="ECO:0000256" key="6">
    <source>
        <dbReference type="ARBA" id="ARBA00012251"/>
    </source>
</evidence>
<organism evidence="16 17">
    <name type="scientific">Arabidopsis arenosa</name>
    <name type="common">Sand rock-cress</name>
    <name type="synonym">Cardaminopsis arenosa</name>
    <dbReference type="NCBI Taxonomy" id="38785"/>
    <lineage>
        <taxon>Eukaryota</taxon>
        <taxon>Viridiplantae</taxon>
        <taxon>Streptophyta</taxon>
        <taxon>Embryophyta</taxon>
        <taxon>Tracheophyta</taxon>
        <taxon>Spermatophyta</taxon>
        <taxon>Magnoliopsida</taxon>
        <taxon>eudicotyledons</taxon>
        <taxon>Gunneridae</taxon>
        <taxon>Pentapetalae</taxon>
        <taxon>rosids</taxon>
        <taxon>malvids</taxon>
        <taxon>Brassicales</taxon>
        <taxon>Brassicaceae</taxon>
        <taxon>Camelineae</taxon>
        <taxon>Arabidopsis</taxon>
    </lineage>
</organism>
<dbReference type="GO" id="GO:0061630">
    <property type="term" value="F:ubiquitin protein ligase activity"/>
    <property type="evidence" value="ECO:0007669"/>
    <property type="project" value="UniProtKB-EC"/>
</dbReference>
<dbReference type="GO" id="GO:0008270">
    <property type="term" value="F:zinc ion binding"/>
    <property type="evidence" value="ECO:0007669"/>
    <property type="project" value="UniProtKB-KW"/>
</dbReference>
<dbReference type="SMART" id="SM00647">
    <property type="entry name" value="IBR"/>
    <property type="match status" value="3"/>
</dbReference>
<evidence type="ECO:0000256" key="10">
    <source>
        <dbReference type="ARBA" id="ARBA00022771"/>
    </source>
</evidence>
<evidence type="ECO:0000313" key="16">
    <source>
        <dbReference type="EMBL" id="CAE6250943.1"/>
    </source>
</evidence>
<dbReference type="EMBL" id="LR999458">
    <property type="protein sequence ID" value="CAE6250943.1"/>
    <property type="molecule type" value="Genomic_DNA"/>
</dbReference>
<dbReference type="InterPro" id="IPR018957">
    <property type="entry name" value="Znf_C3HC4_RING-type"/>
</dbReference>
<evidence type="ECO:0000256" key="12">
    <source>
        <dbReference type="ARBA" id="ARBA00022833"/>
    </source>
</evidence>
<dbReference type="CDD" id="cd22584">
    <property type="entry name" value="Rcat_RBR_unk"/>
    <property type="match status" value="1"/>
</dbReference>
<comment type="similarity">
    <text evidence="5">Belongs to the RBR family. Ariadne subfamily.</text>
</comment>
<keyword evidence="17" id="KW-1185">Reference proteome</keyword>
<dbReference type="GO" id="GO:0004523">
    <property type="term" value="F:RNA-DNA hybrid ribonuclease activity"/>
    <property type="evidence" value="ECO:0007669"/>
    <property type="project" value="InterPro"/>
</dbReference>
<keyword evidence="8" id="KW-0479">Metal-binding</keyword>
<dbReference type="PROSITE" id="PS00518">
    <property type="entry name" value="ZF_RING_1"/>
    <property type="match status" value="1"/>
</dbReference>
<dbReference type="PROSITE" id="PS51873">
    <property type="entry name" value="TRIAD"/>
    <property type="match status" value="2"/>
</dbReference>
<keyword evidence="10 13" id="KW-0863">Zinc-finger</keyword>
<dbReference type="InterPro" id="IPR002156">
    <property type="entry name" value="RNaseH_domain"/>
</dbReference>
<dbReference type="Pfam" id="PF13456">
    <property type="entry name" value="RVT_3"/>
    <property type="match status" value="1"/>
</dbReference>
<dbReference type="InterPro" id="IPR031127">
    <property type="entry name" value="E3_UB_ligase_RBR"/>
</dbReference>
<evidence type="ECO:0000256" key="3">
    <source>
        <dbReference type="ARBA" id="ARBA00003976"/>
    </source>
</evidence>
<keyword evidence="7" id="KW-0808">Transferase</keyword>
<comment type="function">
    <text evidence="3">Might act as an E3 ubiquitin-protein ligase, or as part of E3 complex, which accepts ubiquitin from specific E2 ubiquitin-conjugating enzymes and then transfers it to substrates.</text>
</comment>
<dbReference type="SMART" id="SM00184">
    <property type="entry name" value="RING"/>
    <property type="match status" value="2"/>
</dbReference>
<evidence type="ECO:0000256" key="5">
    <source>
        <dbReference type="ARBA" id="ARBA00005884"/>
    </source>
</evidence>
<dbReference type="InterPro" id="IPR017907">
    <property type="entry name" value="Znf_RING_CS"/>
</dbReference>
<sequence>MDMAAAKKLNENPHKLYFKSLLYVERWFTSTRFEVIICDQEDNLVFKSNGPLHYYNMPSMEADIRALMRGLDEATLFGINHISIYCPPRHLIFEYLLGISYPKEKEIALLMDDVKRIRNRFRSSQIVMMFEEDVKFVSRLSIETCIICLENIRPELMFSGCEKGHRICLTCAKSHIKVKLLDGMIPNCPQLGCKSQLSIVRCGEFLTENLCLMWKQRIKEDSIPYSQRFYCPYQSCSYLMSKTDISSSSAEKSGLRRCFKCGGSFCIHCKVPWHTSLSCTKYKRLHTQNDDAKLKSLANANRWRQCSNCQHMIERSSGCDHMFCRDGSEEQNGAVKAKAAKKVSCVICFEDIDFDLLFSLDKCGHRFCFNCVKQHIELKLLDGKIPNCLHHWCKSQLSIDRCDMLLNPKLRKMWKQRISEDTIPFRERVYCPYKRCSYLMTKTELYRPISSKSGLRRCLKCGNSFCFYCKVPWHSTLSCTDYRKLKLYRQNEDTELESLAYREGWRQCRNCKHIVELSWGCNCIICRCGNAFCYTCGGEWNNMSHGSCTTYRSGDRAPGAFTMFLLSWLLCSLSIH</sequence>
<evidence type="ECO:0000256" key="2">
    <source>
        <dbReference type="ARBA" id="ARBA00001947"/>
    </source>
</evidence>
<dbReference type="Gene3D" id="1.20.120.1750">
    <property type="match status" value="1"/>
</dbReference>
<dbReference type="PROSITE" id="PS50089">
    <property type="entry name" value="ZF_RING_2"/>
    <property type="match status" value="1"/>
</dbReference>
<feature type="domain" description="RING-type" evidence="15">
    <location>
        <begin position="141"/>
        <end position="349"/>
    </location>
</feature>
<comment type="pathway">
    <text evidence="4">Protein modification; protein ubiquitination.</text>
</comment>
<comment type="catalytic activity">
    <reaction evidence="1">
        <text>[E2 ubiquitin-conjugating enzyme]-S-ubiquitinyl-L-cysteine + [acceptor protein]-L-lysine = [E2 ubiquitin-conjugating enzyme]-L-cysteine + [acceptor protein]-N(6)-ubiquitinyl-L-lysine.</text>
        <dbReference type="EC" id="2.3.2.31"/>
    </reaction>
</comment>
<evidence type="ECO:0000256" key="4">
    <source>
        <dbReference type="ARBA" id="ARBA00004906"/>
    </source>
</evidence>
<dbReference type="AlphaFoldDB" id="A0A8S2B6C5"/>
<dbReference type="InterPro" id="IPR044066">
    <property type="entry name" value="TRIAD_supradom"/>
</dbReference>